<dbReference type="RefSeq" id="WP_111197477.1">
    <property type="nucleotide sequence ID" value="NZ_QKVK01000003.1"/>
</dbReference>
<dbReference type="Proteomes" id="UP000248795">
    <property type="component" value="Unassembled WGS sequence"/>
</dbReference>
<gene>
    <name evidence="1" type="ORF">DK847_07685</name>
</gene>
<protein>
    <submittedName>
        <fullName evidence="1">Uncharacterized protein</fullName>
    </submittedName>
</protein>
<sequence length="68" mass="6890">MITLPFRILATVAIALFFASKWVRRGVAALVVSAVLVAAQNPDTLQALAGGPSGQLSLLQALSSLAGG</sequence>
<dbReference type="EMBL" id="QKVK01000003">
    <property type="protein sequence ID" value="PZF77200.1"/>
    <property type="molecule type" value="Genomic_DNA"/>
</dbReference>
<evidence type="ECO:0000313" key="1">
    <source>
        <dbReference type="EMBL" id="PZF77200.1"/>
    </source>
</evidence>
<name>A0A2W2AX42_9HYPH</name>
<evidence type="ECO:0000313" key="2">
    <source>
        <dbReference type="Proteomes" id="UP000248795"/>
    </source>
</evidence>
<comment type="caution">
    <text evidence="1">The sequence shown here is derived from an EMBL/GenBank/DDBJ whole genome shotgun (WGS) entry which is preliminary data.</text>
</comment>
<organism evidence="1 2">
    <name type="scientific">Aestuariivirga litoralis</name>
    <dbReference type="NCBI Taxonomy" id="2650924"/>
    <lineage>
        <taxon>Bacteria</taxon>
        <taxon>Pseudomonadati</taxon>
        <taxon>Pseudomonadota</taxon>
        <taxon>Alphaproteobacteria</taxon>
        <taxon>Hyphomicrobiales</taxon>
        <taxon>Aestuariivirgaceae</taxon>
        <taxon>Aestuariivirga</taxon>
    </lineage>
</organism>
<dbReference type="AlphaFoldDB" id="A0A2W2AX42"/>
<accession>A0A2W2AX42</accession>
<reference evidence="2" key="1">
    <citation type="submission" date="2018-06" db="EMBL/GenBank/DDBJ databases">
        <title>Aestuariibacter litoralis strain KCTC 52945T.</title>
        <authorList>
            <person name="Li X."/>
            <person name="Salam N."/>
            <person name="Li J.-L."/>
            <person name="Chen Y.-M."/>
            <person name="Yang Z.-W."/>
            <person name="Zhang L.-Y."/>
            <person name="Han M.-X."/>
            <person name="Xiao M."/>
            <person name="Li W.-J."/>
        </authorList>
    </citation>
    <scope>NUCLEOTIDE SEQUENCE [LARGE SCALE GENOMIC DNA]</scope>
    <source>
        <strain evidence="2">KCTC 52945</strain>
    </source>
</reference>
<proteinExistence type="predicted"/>
<keyword evidence="2" id="KW-1185">Reference proteome</keyword>